<dbReference type="KEGG" id="ndv:NDEV_0592"/>
<dbReference type="AlphaFoldDB" id="A0A128A213"/>
<evidence type="ECO:0000313" key="1">
    <source>
        <dbReference type="EMBL" id="CUR51357.1"/>
    </source>
</evidence>
<proteinExistence type="predicted"/>
<gene>
    <name evidence="1" type="ORF">NDEV_0592</name>
</gene>
<dbReference type="Proteomes" id="UP000196239">
    <property type="component" value="Chromosome 1"/>
</dbReference>
<organism evidence="1 2">
    <name type="scientific">Nitrosotalea devaniterrae</name>
    <dbReference type="NCBI Taxonomy" id="1078905"/>
    <lineage>
        <taxon>Archaea</taxon>
        <taxon>Nitrososphaerota</taxon>
        <taxon>Nitrososphaeria</taxon>
        <taxon>Nitrosotaleales</taxon>
        <taxon>Nitrosotaleaceae</taxon>
        <taxon>Nitrosotalea</taxon>
    </lineage>
</organism>
<evidence type="ECO:0000313" key="2">
    <source>
        <dbReference type="Proteomes" id="UP000196239"/>
    </source>
</evidence>
<keyword evidence="2" id="KW-1185">Reference proteome</keyword>
<protein>
    <submittedName>
        <fullName evidence="1">Uncharacterized protein</fullName>
    </submittedName>
</protein>
<accession>A0A128A213</accession>
<dbReference type="EMBL" id="LN890280">
    <property type="protein sequence ID" value="CUR51357.1"/>
    <property type="molecule type" value="Genomic_DNA"/>
</dbReference>
<sequence length="357" mass="38771">MKIAFAGIPILFILVIIIPVNNAYAPCPGEPGFNCNNYPESNLSKNPQIVNLKVSPSIPKVGDTFTVTATLVNNSTVPIVVDGGKCSAQDTQAELFTIILDNHVKNKAENINCAGVGWSPLLDPGKNITGTSPDYTTNYVATEPGTATVTVTFSYHIIIQKDPIQTSDEQTISKSFQFLIHDVNETYAQKPPAYFASPLKQFKSGVAAKDVKCNDDLQLIFKTEGNFPVCVKTTVAFHLSELGWGYLPSPFMIKTNLLNSTISGGKIKELQYDLQSRSIIIKIQTTSDGSLMVTIPKFITDLNPSDKPFKDFHTVLADGMEENIDLAPTANGSSFTIPFTNGTQEIEIIGNQVGQQS</sequence>
<name>A0A128A213_9ARCH</name>
<reference evidence="2" key="1">
    <citation type="submission" date="2015-10" db="EMBL/GenBank/DDBJ databases">
        <authorList>
            <person name="Lehtovirta-Morley L.E."/>
            <person name="Vieille C."/>
        </authorList>
    </citation>
    <scope>NUCLEOTIDE SEQUENCE [LARGE SCALE GENOMIC DNA]</scope>
</reference>